<dbReference type="EMBL" id="JACVVK020000172">
    <property type="protein sequence ID" value="KAK7486854.1"/>
    <property type="molecule type" value="Genomic_DNA"/>
</dbReference>
<evidence type="ECO:0000313" key="2">
    <source>
        <dbReference type="Proteomes" id="UP001519460"/>
    </source>
</evidence>
<comment type="caution">
    <text evidence="1">The sequence shown here is derived from an EMBL/GenBank/DDBJ whole genome shotgun (WGS) entry which is preliminary data.</text>
</comment>
<organism evidence="1 2">
    <name type="scientific">Batillaria attramentaria</name>
    <dbReference type="NCBI Taxonomy" id="370345"/>
    <lineage>
        <taxon>Eukaryota</taxon>
        <taxon>Metazoa</taxon>
        <taxon>Spiralia</taxon>
        <taxon>Lophotrochozoa</taxon>
        <taxon>Mollusca</taxon>
        <taxon>Gastropoda</taxon>
        <taxon>Caenogastropoda</taxon>
        <taxon>Sorbeoconcha</taxon>
        <taxon>Cerithioidea</taxon>
        <taxon>Batillariidae</taxon>
        <taxon>Batillaria</taxon>
    </lineage>
</organism>
<gene>
    <name evidence="1" type="ORF">BaRGS_00021825</name>
</gene>
<proteinExistence type="predicted"/>
<keyword evidence="2" id="KW-1185">Reference proteome</keyword>
<reference evidence="1 2" key="1">
    <citation type="journal article" date="2023" name="Sci. Data">
        <title>Genome assembly of the Korean intertidal mud-creeper Batillaria attramentaria.</title>
        <authorList>
            <person name="Patra A.K."/>
            <person name="Ho P.T."/>
            <person name="Jun S."/>
            <person name="Lee S.J."/>
            <person name="Kim Y."/>
            <person name="Won Y.J."/>
        </authorList>
    </citation>
    <scope>NUCLEOTIDE SEQUENCE [LARGE SCALE GENOMIC DNA]</scope>
    <source>
        <strain evidence="1">Wonlab-2016</strain>
    </source>
</reference>
<accession>A0ABD0KI54</accession>
<protein>
    <submittedName>
        <fullName evidence="1">Uncharacterized protein</fullName>
    </submittedName>
</protein>
<name>A0ABD0KI54_9CAEN</name>
<evidence type="ECO:0000313" key="1">
    <source>
        <dbReference type="EMBL" id="KAK7486854.1"/>
    </source>
</evidence>
<dbReference type="AlphaFoldDB" id="A0ABD0KI54"/>
<sequence>MSSPFQNRKFRSTMGFEPKYLRTLYLQISPEDPLQLNSSLIHTNTKAYLAARTYPLNPYLPLINLRQSGPRFQSPGAASESLASADQMKFLLNLILGSNSQKSVHLPAPFIYVINFKMDAPVPPLFPFGPSRA</sequence>
<dbReference type="Proteomes" id="UP001519460">
    <property type="component" value="Unassembled WGS sequence"/>
</dbReference>